<dbReference type="RefSeq" id="WP_099243026.1">
    <property type="nucleotide sequence ID" value="NZ_FXXP01000001.1"/>
</dbReference>
<reference evidence="3" key="1">
    <citation type="submission" date="2017-05" db="EMBL/GenBank/DDBJ databases">
        <authorList>
            <person name="Rodrigo-Torres L."/>
            <person name="Arahal R. D."/>
            <person name="Lucena T."/>
        </authorList>
    </citation>
    <scope>NUCLEOTIDE SEQUENCE [LARGE SCALE GENOMIC DNA]</scope>
    <source>
        <strain evidence="3">CECT 8649</strain>
    </source>
</reference>
<dbReference type="SUPFAM" id="SSF53955">
    <property type="entry name" value="Lysozyme-like"/>
    <property type="match status" value="1"/>
</dbReference>
<evidence type="ECO:0000313" key="2">
    <source>
        <dbReference type="EMBL" id="SMX26879.1"/>
    </source>
</evidence>
<accession>A0A238J8G0</accession>
<dbReference type="PROSITE" id="PS51257">
    <property type="entry name" value="PROKAR_LIPOPROTEIN"/>
    <property type="match status" value="1"/>
</dbReference>
<dbReference type="Pfam" id="PF19489">
    <property type="entry name" value="SLT_4"/>
    <property type="match status" value="1"/>
</dbReference>
<dbReference type="InterPro" id="IPR045795">
    <property type="entry name" value="SLT_4"/>
</dbReference>
<dbReference type="EMBL" id="FXXP01000001">
    <property type="protein sequence ID" value="SMX26879.1"/>
    <property type="molecule type" value="Genomic_DNA"/>
</dbReference>
<dbReference type="OrthoDB" id="9789144at2"/>
<dbReference type="InterPro" id="IPR023346">
    <property type="entry name" value="Lysozyme-like_dom_sf"/>
</dbReference>
<dbReference type="Proteomes" id="UP000225972">
    <property type="component" value="Unassembled WGS sequence"/>
</dbReference>
<gene>
    <name evidence="2" type="ORF">TRP8649_00977</name>
</gene>
<evidence type="ECO:0000259" key="1">
    <source>
        <dbReference type="Pfam" id="PF19489"/>
    </source>
</evidence>
<dbReference type="Gene3D" id="1.10.530.10">
    <property type="match status" value="1"/>
</dbReference>
<name>A0A238J8G0_9RHOB</name>
<keyword evidence="3" id="KW-1185">Reference proteome</keyword>
<proteinExistence type="predicted"/>
<feature type="domain" description="Transglycosylase SLT" evidence="1">
    <location>
        <begin position="7"/>
        <end position="194"/>
    </location>
</feature>
<evidence type="ECO:0000313" key="3">
    <source>
        <dbReference type="Proteomes" id="UP000225972"/>
    </source>
</evidence>
<sequence length="198" mass="22448">MSKWLRAMVITLLVASCGGGGGGSGNSPRNLDDACAIIKQRPQYIRAFRAAERKWGVPVHVQMATIYQESKFVSDARTPLRFKLGVIPMGRQSSAFGYSQALDGTWKEYLRAEGRRSARRDNIRDATDFMGWYMNGTKEQLGIPLWDARRQYLAYHEGRGGYRRGTYNSKAWLLRVSSEVGQRAVTYQQQLSRCRAAR</sequence>
<protein>
    <recommendedName>
        <fullName evidence="1">Transglycosylase SLT domain-containing protein</fullName>
    </recommendedName>
</protein>
<dbReference type="AlphaFoldDB" id="A0A238J8G0"/>
<organism evidence="2 3">
    <name type="scientific">Pelagimonas phthalicica</name>
    <dbReference type="NCBI Taxonomy" id="1037362"/>
    <lineage>
        <taxon>Bacteria</taxon>
        <taxon>Pseudomonadati</taxon>
        <taxon>Pseudomonadota</taxon>
        <taxon>Alphaproteobacteria</taxon>
        <taxon>Rhodobacterales</taxon>
        <taxon>Roseobacteraceae</taxon>
        <taxon>Pelagimonas</taxon>
    </lineage>
</organism>